<organism evidence="1 2">
    <name type="scientific">Dermacentor silvarum</name>
    <name type="common">Tick</name>
    <dbReference type="NCBI Taxonomy" id="543639"/>
    <lineage>
        <taxon>Eukaryota</taxon>
        <taxon>Metazoa</taxon>
        <taxon>Ecdysozoa</taxon>
        <taxon>Arthropoda</taxon>
        <taxon>Chelicerata</taxon>
        <taxon>Arachnida</taxon>
        <taxon>Acari</taxon>
        <taxon>Parasitiformes</taxon>
        <taxon>Ixodida</taxon>
        <taxon>Ixodoidea</taxon>
        <taxon>Ixodidae</taxon>
        <taxon>Rhipicephalinae</taxon>
        <taxon>Dermacentor</taxon>
    </lineage>
</organism>
<sequence length="435" mass="48565">MEASHASSTSRSMLISDALRKYKIIVGYLVFVAMLIGVFVAKDRLLQCGLAVGGIVVLWTLEPIPYHVASFVPLVVFPLSNLIPAKDVAMRYMNDDIIRALSGLFISILLQTSKLNRRMALYLLLAVGTSVRWLLLVYMWLVFLFAMFVTDAAVTAIMISLVDTLVAEVYASKVRVRVVKLNKANEEARLKQQQAAAAVAGGAEQEARAALDGQDIAPYADYDHVLHEEQTHCAILRKAFMLALSYAAVSGTAVLLANRPCFILEALLLDQYNYGISQTKWVAVNAAFGLVTLVFGWLFVFYTFLRKYDEDGAEDSTAAKEVCRSKLEQLGEMTLNEMTVTGLFFLCLALWVTRQPHIVYGWQDHLGLRLVSESTVGFFVVILAFLLPSDFHNFELKNRILKWNDVYHKMPWGVIFVMSGNIAISYALGEHQQGL</sequence>
<dbReference type="Proteomes" id="UP000821865">
    <property type="component" value="Chromosome 3"/>
</dbReference>
<dbReference type="EMBL" id="CM023472">
    <property type="protein sequence ID" value="KAH7960556.1"/>
    <property type="molecule type" value="Genomic_DNA"/>
</dbReference>
<name>A0ACB8D885_DERSI</name>
<protein>
    <submittedName>
        <fullName evidence="1">Uncharacterized protein</fullName>
    </submittedName>
</protein>
<evidence type="ECO:0000313" key="2">
    <source>
        <dbReference type="Proteomes" id="UP000821865"/>
    </source>
</evidence>
<keyword evidence="2" id="KW-1185">Reference proteome</keyword>
<evidence type="ECO:0000313" key="1">
    <source>
        <dbReference type="EMBL" id="KAH7960556.1"/>
    </source>
</evidence>
<gene>
    <name evidence="1" type="ORF">HPB49_021122</name>
</gene>
<comment type="caution">
    <text evidence="1">The sequence shown here is derived from an EMBL/GenBank/DDBJ whole genome shotgun (WGS) entry which is preliminary data.</text>
</comment>
<proteinExistence type="predicted"/>
<accession>A0ACB8D885</accession>
<reference evidence="1" key="1">
    <citation type="submission" date="2020-05" db="EMBL/GenBank/DDBJ databases">
        <title>Large-scale comparative analyses of tick genomes elucidate their genetic diversity and vector capacities.</title>
        <authorList>
            <person name="Jia N."/>
            <person name="Wang J."/>
            <person name="Shi W."/>
            <person name="Du L."/>
            <person name="Sun Y."/>
            <person name="Zhan W."/>
            <person name="Jiang J."/>
            <person name="Wang Q."/>
            <person name="Zhang B."/>
            <person name="Ji P."/>
            <person name="Sakyi L.B."/>
            <person name="Cui X."/>
            <person name="Yuan T."/>
            <person name="Jiang B."/>
            <person name="Yang W."/>
            <person name="Lam T.T.-Y."/>
            <person name="Chang Q."/>
            <person name="Ding S."/>
            <person name="Wang X."/>
            <person name="Zhu J."/>
            <person name="Ruan X."/>
            <person name="Zhao L."/>
            <person name="Wei J."/>
            <person name="Que T."/>
            <person name="Du C."/>
            <person name="Cheng J."/>
            <person name="Dai P."/>
            <person name="Han X."/>
            <person name="Huang E."/>
            <person name="Gao Y."/>
            <person name="Liu J."/>
            <person name="Shao H."/>
            <person name="Ye R."/>
            <person name="Li L."/>
            <person name="Wei W."/>
            <person name="Wang X."/>
            <person name="Wang C."/>
            <person name="Yang T."/>
            <person name="Huo Q."/>
            <person name="Li W."/>
            <person name="Guo W."/>
            <person name="Chen H."/>
            <person name="Zhou L."/>
            <person name="Ni X."/>
            <person name="Tian J."/>
            <person name="Zhou Y."/>
            <person name="Sheng Y."/>
            <person name="Liu T."/>
            <person name="Pan Y."/>
            <person name="Xia L."/>
            <person name="Li J."/>
            <person name="Zhao F."/>
            <person name="Cao W."/>
        </authorList>
    </citation>
    <scope>NUCLEOTIDE SEQUENCE</scope>
    <source>
        <strain evidence="1">Dsil-2018</strain>
    </source>
</reference>